<gene>
    <name evidence="3" type="ORF">ACFOX0_17235</name>
</gene>
<protein>
    <submittedName>
        <fullName evidence="3">NADPH-dependent F420 reductase</fullName>
    </submittedName>
</protein>
<dbReference type="InterPro" id="IPR051267">
    <property type="entry name" value="STEAP_metalloreductase"/>
</dbReference>
<evidence type="ECO:0000256" key="1">
    <source>
        <dbReference type="ARBA" id="ARBA00023002"/>
    </source>
</evidence>
<accession>A0ABV8KNG4</accession>
<name>A0ABV8KNG4_9ACTN</name>
<proteinExistence type="predicted"/>
<dbReference type="Proteomes" id="UP001595868">
    <property type="component" value="Unassembled WGS sequence"/>
</dbReference>
<dbReference type="InterPro" id="IPR036291">
    <property type="entry name" value="NAD(P)-bd_dom_sf"/>
</dbReference>
<evidence type="ECO:0000313" key="3">
    <source>
        <dbReference type="EMBL" id="MFC4107661.1"/>
    </source>
</evidence>
<dbReference type="SUPFAM" id="SSF51735">
    <property type="entry name" value="NAD(P)-binding Rossmann-fold domains"/>
    <property type="match status" value="1"/>
</dbReference>
<keyword evidence="4" id="KW-1185">Reference proteome</keyword>
<dbReference type="EMBL" id="JBHSBN010000011">
    <property type="protein sequence ID" value="MFC4107661.1"/>
    <property type="molecule type" value="Genomic_DNA"/>
</dbReference>
<evidence type="ECO:0000313" key="4">
    <source>
        <dbReference type="Proteomes" id="UP001595868"/>
    </source>
</evidence>
<dbReference type="RefSeq" id="WP_377546879.1">
    <property type="nucleotide sequence ID" value="NZ_JBHSBN010000011.1"/>
</dbReference>
<sequence>MRRLLRIGIIGAGHIGGTLAREFAAAGHQVAIAGSGGHPRTLERLAGTLGERVRPVDVAEAARFGPVALLAIPFGRYAELPTAEFTGRIVIDATNYLPERDGHRTDLDTGRTTSSELVQAHLPGARLVKAFNTMRWDHLRDFGHEAGAVERYGIPLAGDDDHAKWTVADLIEQLGYHPVDAGDLAGGGRRLQSGGPVFLADLTAGELQAALGAPVPSFRSGHPYP</sequence>
<dbReference type="Pfam" id="PF03807">
    <property type="entry name" value="F420_oxidored"/>
    <property type="match status" value="1"/>
</dbReference>
<evidence type="ECO:0000259" key="2">
    <source>
        <dbReference type="Pfam" id="PF03807"/>
    </source>
</evidence>
<dbReference type="PANTHER" id="PTHR14239">
    <property type="entry name" value="DUDULIN-RELATED"/>
    <property type="match status" value="1"/>
</dbReference>
<keyword evidence="1" id="KW-0560">Oxidoreductase</keyword>
<dbReference type="PANTHER" id="PTHR14239:SF10">
    <property type="entry name" value="REDUCTASE"/>
    <property type="match status" value="1"/>
</dbReference>
<feature type="domain" description="Pyrroline-5-carboxylate reductase catalytic N-terminal" evidence="2">
    <location>
        <begin position="6"/>
        <end position="96"/>
    </location>
</feature>
<organism evidence="3 4">
    <name type="scientific">Micromonospora zhanjiangensis</name>
    <dbReference type="NCBI Taxonomy" id="1522057"/>
    <lineage>
        <taxon>Bacteria</taxon>
        <taxon>Bacillati</taxon>
        <taxon>Actinomycetota</taxon>
        <taxon>Actinomycetes</taxon>
        <taxon>Micromonosporales</taxon>
        <taxon>Micromonosporaceae</taxon>
        <taxon>Micromonospora</taxon>
    </lineage>
</organism>
<comment type="caution">
    <text evidence="3">The sequence shown here is derived from an EMBL/GenBank/DDBJ whole genome shotgun (WGS) entry which is preliminary data.</text>
</comment>
<reference evidence="4" key="1">
    <citation type="journal article" date="2019" name="Int. J. Syst. Evol. Microbiol.">
        <title>The Global Catalogue of Microorganisms (GCM) 10K type strain sequencing project: providing services to taxonomists for standard genome sequencing and annotation.</title>
        <authorList>
            <consortium name="The Broad Institute Genomics Platform"/>
            <consortium name="The Broad Institute Genome Sequencing Center for Infectious Disease"/>
            <person name="Wu L."/>
            <person name="Ma J."/>
        </authorList>
    </citation>
    <scope>NUCLEOTIDE SEQUENCE [LARGE SCALE GENOMIC DNA]</scope>
    <source>
        <strain evidence="4">2902at01</strain>
    </source>
</reference>
<dbReference type="Gene3D" id="3.40.50.720">
    <property type="entry name" value="NAD(P)-binding Rossmann-like Domain"/>
    <property type="match status" value="1"/>
</dbReference>
<dbReference type="InterPro" id="IPR028939">
    <property type="entry name" value="P5C_Rdtase_cat_N"/>
</dbReference>